<evidence type="ECO:0000256" key="3">
    <source>
        <dbReference type="ARBA" id="ARBA00022603"/>
    </source>
</evidence>
<comment type="similarity">
    <text evidence="1 8">Belongs to the precorrin methyltransferase family.</text>
</comment>
<dbReference type="AlphaFoldDB" id="A0A315ZBJ3"/>
<evidence type="ECO:0000259" key="9">
    <source>
        <dbReference type="Pfam" id="PF00590"/>
    </source>
</evidence>
<feature type="domain" description="Tetrapyrrole methylase" evidence="9">
    <location>
        <begin position="8"/>
        <end position="217"/>
    </location>
</feature>
<dbReference type="CDD" id="cd11642">
    <property type="entry name" value="SUMT"/>
    <property type="match status" value="1"/>
</dbReference>
<evidence type="ECO:0000256" key="8">
    <source>
        <dbReference type="RuleBase" id="RU003960"/>
    </source>
</evidence>
<dbReference type="FunFam" id="3.40.1010.10:FF:000001">
    <property type="entry name" value="Siroheme synthase"/>
    <property type="match status" value="1"/>
</dbReference>
<evidence type="ECO:0000313" key="10">
    <source>
        <dbReference type="EMBL" id="PWJ42730.1"/>
    </source>
</evidence>
<dbReference type="GO" id="GO:0032259">
    <property type="term" value="P:methylation"/>
    <property type="evidence" value="ECO:0007669"/>
    <property type="project" value="UniProtKB-KW"/>
</dbReference>
<dbReference type="RefSeq" id="WP_109616857.1">
    <property type="nucleotide sequence ID" value="NZ_QGDO01000002.1"/>
</dbReference>
<dbReference type="PROSITE" id="PS00840">
    <property type="entry name" value="SUMT_2"/>
    <property type="match status" value="1"/>
</dbReference>
<dbReference type="Gene3D" id="3.30.950.10">
    <property type="entry name" value="Methyltransferase, Cobalt-precorrin-4 Transmethylase, Domain 2"/>
    <property type="match status" value="1"/>
</dbReference>
<reference evidence="10 11" key="1">
    <citation type="submission" date="2018-03" db="EMBL/GenBank/DDBJ databases">
        <title>Genomic Encyclopedia of Archaeal and Bacterial Type Strains, Phase II (KMG-II): from individual species to whole genera.</title>
        <authorList>
            <person name="Goeker M."/>
        </authorList>
    </citation>
    <scope>NUCLEOTIDE SEQUENCE [LARGE SCALE GENOMIC DNA]</scope>
    <source>
        <strain evidence="10 11">DSM 28229</strain>
    </source>
</reference>
<comment type="pathway">
    <text evidence="7">Porphyrin-containing compound metabolism; siroheme biosynthesis; precorrin-2 from uroporphyrinogen III: step 1/1.</text>
</comment>
<sequence length="255" mass="27827">MVSHIHPKVSLIGAGPGDPDLLTIKGMKALQEASVVLYDALVDESMLDLAPKNALKVYVGKRAGQHSFKQEEINQLIVDYAFSHGHVVRLKGGDPFIFGRGHEEMIWAQKSGVEVSIVPGISSCYSLAELQGIPLTRRRVSESFWVLTATTREGKLSDDIALAAQSSATVVILMGMRKLGKIVNEFQTVGKNDTPVMIIQNGSRPDEKVVTATVDTIETVVEEEKIGAPAIIVVGKVISLEKLQKKVYQYQMSEN</sequence>
<dbReference type="PANTHER" id="PTHR45790">
    <property type="entry name" value="SIROHEME SYNTHASE-RELATED"/>
    <property type="match status" value="1"/>
</dbReference>
<organism evidence="10 11">
    <name type="scientific">Sediminitomix flava</name>
    <dbReference type="NCBI Taxonomy" id="379075"/>
    <lineage>
        <taxon>Bacteria</taxon>
        <taxon>Pseudomonadati</taxon>
        <taxon>Bacteroidota</taxon>
        <taxon>Cytophagia</taxon>
        <taxon>Cytophagales</taxon>
        <taxon>Flammeovirgaceae</taxon>
        <taxon>Sediminitomix</taxon>
    </lineage>
</organism>
<evidence type="ECO:0000256" key="7">
    <source>
        <dbReference type="ARBA" id="ARBA00025705"/>
    </source>
</evidence>
<dbReference type="GO" id="GO:0004851">
    <property type="term" value="F:uroporphyrin-III C-methyltransferase activity"/>
    <property type="evidence" value="ECO:0007669"/>
    <property type="project" value="UniProtKB-EC"/>
</dbReference>
<dbReference type="InterPro" id="IPR035996">
    <property type="entry name" value="4pyrrol_Methylase_sf"/>
</dbReference>
<comment type="caution">
    <text evidence="10">The sequence shown here is derived from an EMBL/GenBank/DDBJ whole genome shotgun (WGS) entry which is preliminary data.</text>
</comment>
<dbReference type="InterPro" id="IPR006366">
    <property type="entry name" value="CobA/CysG_C"/>
</dbReference>
<dbReference type="InterPro" id="IPR000878">
    <property type="entry name" value="4pyrrol_Mease"/>
</dbReference>
<dbReference type="OrthoDB" id="9815856at2"/>
<evidence type="ECO:0000256" key="4">
    <source>
        <dbReference type="ARBA" id="ARBA00022679"/>
    </source>
</evidence>
<dbReference type="InterPro" id="IPR050161">
    <property type="entry name" value="Siro_Cobalamin_biosynth"/>
</dbReference>
<dbReference type="PANTHER" id="PTHR45790:SF3">
    <property type="entry name" value="S-ADENOSYL-L-METHIONINE-DEPENDENT UROPORPHYRINOGEN III METHYLTRANSFERASE, CHLOROPLASTIC"/>
    <property type="match status" value="1"/>
</dbReference>
<dbReference type="SUPFAM" id="SSF53790">
    <property type="entry name" value="Tetrapyrrole methylase"/>
    <property type="match status" value="1"/>
</dbReference>
<proteinExistence type="inferred from homology"/>
<dbReference type="Gene3D" id="3.40.1010.10">
    <property type="entry name" value="Cobalt-precorrin-4 Transmethylase, Domain 1"/>
    <property type="match status" value="1"/>
</dbReference>
<gene>
    <name evidence="10" type="ORF">BC781_102275</name>
</gene>
<keyword evidence="11" id="KW-1185">Reference proteome</keyword>
<keyword evidence="6" id="KW-0627">Porphyrin biosynthesis</keyword>
<evidence type="ECO:0000256" key="1">
    <source>
        <dbReference type="ARBA" id="ARBA00005879"/>
    </source>
</evidence>
<dbReference type="EMBL" id="QGDO01000002">
    <property type="protein sequence ID" value="PWJ42730.1"/>
    <property type="molecule type" value="Genomic_DNA"/>
</dbReference>
<evidence type="ECO:0000256" key="6">
    <source>
        <dbReference type="ARBA" id="ARBA00023244"/>
    </source>
</evidence>
<dbReference type="InterPro" id="IPR014776">
    <property type="entry name" value="4pyrrole_Mease_sub2"/>
</dbReference>
<evidence type="ECO:0000256" key="2">
    <source>
        <dbReference type="ARBA" id="ARBA00012162"/>
    </source>
</evidence>
<dbReference type="PROSITE" id="PS00839">
    <property type="entry name" value="SUMT_1"/>
    <property type="match status" value="1"/>
</dbReference>
<dbReference type="EC" id="2.1.1.107" evidence="2"/>
<evidence type="ECO:0000256" key="5">
    <source>
        <dbReference type="ARBA" id="ARBA00022691"/>
    </source>
</evidence>
<protein>
    <recommendedName>
        <fullName evidence="2">uroporphyrinogen-III C-methyltransferase</fullName>
        <ecNumber evidence="2">2.1.1.107</ecNumber>
    </recommendedName>
</protein>
<keyword evidence="3 8" id="KW-0489">Methyltransferase</keyword>
<keyword evidence="4 8" id="KW-0808">Transferase</keyword>
<dbReference type="NCBIfam" id="NF004790">
    <property type="entry name" value="PRK06136.1"/>
    <property type="match status" value="1"/>
</dbReference>
<dbReference type="NCBIfam" id="TIGR01469">
    <property type="entry name" value="cobA_cysG_Cterm"/>
    <property type="match status" value="1"/>
</dbReference>
<dbReference type="Proteomes" id="UP000245535">
    <property type="component" value="Unassembled WGS sequence"/>
</dbReference>
<accession>A0A315ZBJ3</accession>
<dbReference type="InterPro" id="IPR003043">
    <property type="entry name" value="Uropor_MeTrfase_CS"/>
</dbReference>
<keyword evidence="5" id="KW-0949">S-adenosyl-L-methionine</keyword>
<dbReference type="InterPro" id="IPR014777">
    <property type="entry name" value="4pyrrole_Mease_sub1"/>
</dbReference>
<dbReference type="GO" id="GO:0019354">
    <property type="term" value="P:siroheme biosynthetic process"/>
    <property type="evidence" value="ECO:0007669"/>
    <property type="project" value="InterPro"/>
</dbReference>
<evidence type="ECO:0000313" key="11">
    <source>
        <dbReference type="Proteomes" id="UP000245535"/>
    </source>
</evidence>
<name>A0A315ZBJ3_SEDFL</name>
<dbReference type="Pfam" id="PF00590">
    <property type="entry name" value="TP_methylase"/>
    <property type="match status" value="1"/>
</dbReference>